<dbReference type="PANTHER" id="PTHR47934">
    <property type="entry name" value="PENTATRICOPEPTIDE REPEAT-CONTAINING PROTEIN PET309, MITOCHONDRIAL"/>
    <property type="match status" value="1"/>
</dbReference>
<dbReference type="GO" id="GO:0003729">
    <property type="term" value="F:mRNA binding"/>
    <property type="evidence" value="ECO:0007669"/>
    <property type="project" value="TreeGrafter"/>
</dbReference>
<dbReference type="AlphaFoldDB" id="A0A678WEU5"/>
<dbReference type="NCBIfam" id="TIGR00756">
    <property type="entry name" value="PPR"/>
    <property type="match status" value="3"/>
</dbReference>
<dbReference type="Pfam" id="PF13041">
    <property type="entry name" value="PPR_2"/>
    <property type="match status" value="1"/>
</dbReference>
<dbReference type="InterPro" id="IPR011990">
    <property type="entry name" value="TPR-like_helical_dom_sf"/>
</dbReference>
<dbReference type="GO" id="GO:0007005">
    <property type="term" value="P:mitochondrion organization"/>
    <property type="evidence" value="ECO:0007669"/>
    <property type="project" value="TreeGrafter"/>
</dbReference>
<proteinExistence type="evidence at transcript level"/>
<comment type="similarity">
    <text evidence="1">Belongs to the PPR family. P subfamily.</text>
</comment>
<dbReference type="GO" id="GO:0005739">
    <property type="term" value="C:mitochondrion"/>
    <property type="evidence" value="ECO:0007669"/>
    <property type="project" value="TreeGrafter"/>
</dbReference>
<feature type="repeat" description="PPR" evidence="3">
    <location>
        <begin position="251"/>
        <end position="285"/>
    </location>
</feature>
<dbReference type="PROSITE" id="PS51375">
    <property type="entry name" value="PPR"/>
    <property type="match status" value="3"/>
</dbReference>
<dbReference type="InterPro" id="IPR002885">
    <property type="entry name" value="PPR_rpt"/>
</dbReference>
<protein>
    <submittedName>
        <fullName evidence="4">Pentatricopeptide repeat protein</fullName>
    </submittedName>
</protein>
<evidence type="ECO:0000256" key="2">
    <source>
        <dbReference type="ARBA" id="ARBA00022737"/>
    </source>
</evidence>
<dbReference type="PANTHER" id="PTHR47934:SF28">
    <property type="entry name" value="OS04G0488500 PROTEIN"/>
    <property type="match status" value="1"/>
</dbReference>
<sequence>MRINKLPDNPNVSKFFRTTSESSSSNWRTQINQTQLVSQASTVVLQRHPKLWASLLKPLQISSNLTPVLFHQILNRIRTQPKLCFDFFNWARENLDFKPDIAARCELTRILFGSELSKLGKPILNSIVLDYPPAKIVSLFQPRRNADFQNISPVLNHVIECYYSEQMYFQSLEFYLMVRKNGVRLSVDASNKLLKILVDKNELRLAWCFYASIIRDGISGNHSTWSLIAKIFYKDGKFERIGRMFDVGVYTREMFDLIIDGYSKRGDFGAAFDYLRESIGKGIEPSFRTYSSILDGACRYNNRQVIENVLSFMVEKGHISKPHASDYDLTIKKLCGVGKTFAMDLFFKRACDAKAELEHATYECMFMALLCEESRVEDAIELYNIMQGKQILLSKSCYNEFLITLCQQKPSLQISNLLVDIIRRGVVSISPAKELSNYVHKQCAERQWREAEELLDLILDQGWLLDPVCCGSFVRHYCSTRQIDRAILLHYKLEELKGTLATATYNILVAALFKTRRSEEAIRLFDYMKTCKTVDSESFVLMIRGLCHEKEMRIAMKLHDEMLELGLKPDQITYKRLITGFR</sequence>
<organism evidence="4">
    <name type="scientific">Salvia miltiorrhiza</name>
    <name type="common">Chinese sage</name>
    <dbReference type="NCBI Taxonomy" id="226208"/>
    <lineage>
        <taxon>Eukaryota</taxon>
        <taxon>Viridiplantae</taxon>
        <taxon>Streptophyta</taxon>
        <taxon>Embryophyta</taxon>
        <taxon>Tracheophyta</taxon>
        <taxon>Spermatophyta</taxon>
        <taxon>Magnoliopsida</taxon>
        <taxon>eudicotyledons</taxon>
        <taxon>Gunneridae</taxon>
        <taxon>Pentapetalae</taxon>
        <taxon>asterids</taxon>
        <taxon>lamiids</taxon>
        <taxon>Lamiales</taxon>
        <taxon>Lamiaceae</taxon>
        <taxon>Nepetoideae</taxon>
        <taxon>Mentheae</taxon>
        <taxon>Salviinae</taxon>
        <taxon>Salvia</taxon>
        <taxon>Salvia incertae sedis</taxon>
    </lineage>
</organism>
<name>A0A678WEU5_SALMI</name>
<dbReference type="GO" id="GO:0006396">
    <property type="term" value="P:RNA processing"/>
    <property type="evidence" value="ECO:0007669"/>
    <property type="project" value="TreeGrafter"/>
</dbReference>
<dbReference type="InterPro" id="IPR051114">
    <property type="entry name" value="Mito_RNA_Proc_CCM1"/>
</dbReference>
<dbReference type="Pfam" id="PF01535">
    <property type="entry name" value="PPR"/>
    <property type="match status" value="2"/>
</dbReference>
<evidence type="ECO:0000256" key="1">
    <source>
        <dbReference type="ARBA" id="ARBA00007626"/>
    </source>
</evidence>
<keyword evidence="2" id="KW-0677">Repeat</keyword>
<accession>A0A678WEU5</accession>
<evidence type="ECO:0000256" key="3">
    <source>
        <dbReference type="PROSITE-ProRule" id="PRU00708"/>
    </source>
</evidence>
<evidence type="ECO:0000313" key="4">
    <source>
        <dbReference type="EMBL" id="AYM00951.1"/>
    </source>
</evidence>
<dbReference type="EMBL" id="MH004951">
    <property type="protein sequence ID" value="AYM00951.1"/>
    <property type="molecule type" value="mRNA"/>
</dbReference>
<dbReference type="Gene3D" id="1.25.40.10">
    <property type="entry name" value="Tetratricopeptide repeat domain"/>
    <property type="match status" value="4"/>
</dbReference>
<feature type="repeat" description="PPR" evidence="3">
    <location>
        <begin position="501"/>
        <end position="531"/>
    </location>
</feature>
<feature type="repeat" description="PPR" evidence="3">
    <location>
        <begin position="535"/>
        <end position="569"/>
    </location>
</feature>
<reference evidence="4" key="1">
    <citation type="journal article" date="2018" name="Molecules">
        <title>The Pentatricopeptide Repeat Gene Family in Salvia miltiorrhiza: Genome-Wide Characterization and Expression Analysis.</title>
        <authorList>
            <person name="Li H."/>
            <person name="Li C."/>
            <person name="Deng Y."/>
            <person name="Jiang X."/>
            <person name="Lu S."/>
        </authorList>
    </citation>
    <scope>NUCLEOTIDE SEQUENCE</scope>
</reference>
<reference evidence="4" key="2">
    <citation type="submission" date="2018-02" db="EMBL/GenBank/DDBJ databases">
        <authorList>
            <person name="Li H.Q."/>
            <person name="Lu S.F."/>
        </authorList>
    </citation>
    <scope>NUCLEOTIDE SEQUENCE</scope>
</reference>